<name>A0AAD1Y8U7_EUPCR</name>
<protein>
    <submittedName>
        <fullName evidence="1">Uncharacterized protein</fullName>
    </submittedName>
</protein>
<gene>
    <name evidence="1" type="ORF">ECRASSUSDP1_LOCUS28281</name>
</gene>
<evidence type="ECO:0000313" key="2">
    <source>
        <dbReference type="Proteomes" id="UP001295684"/>
    </source>
</evidence>
<comment type="caution">
    <text evidence="1">The sequence shown here is derived from an EMBL/GenBank/DDBJ whole genome shotgun (WGS) entry which is preliminary data.</text>
</comment>
<accession>A0AAD1Y8U7</accession>
<dbReference type="EMBL" id="CAMPGE010029185">
    <property type="protein sequence ID" value="CAI2386658.1"/>
    <property type="molecule type" value="Genomic_DNA"/>
</dbReference>
<proteinExistence type="predicted"/>
<keyword evidence="2" id="KW-1185">Reference proteome</keyword>
<organism evidence="1 2">
    <name type="scientific">Euplotes crassus</name>
    <dbReference type="NCBI Taxonomy" id="5936"/>
    <lineage>
        <taxon>Eukaryota</taxon>
        <taxon>Sar</taxon>
        <taxon>Alveolata</taxon>
        <taxon>Ciliophora</taxon>
        <taxon>Intramacronucleata</taxon>
        <taxon>Spirotrichea</taxon>
        <taxon>Hypotrichia</taxon>
        <taxon>Euplotida</taxon>
        <taxon>Euplotidae</taxon>
        <taxon>Moneuplotes</taxon>
    </lineage>
</organism>
<evidence type="ECO:0000313" key="1">
    <source>
        <dbReference type="EMBL" id="CAI2386658.1"/>
    </source>
</evidence>
<dbReference type="Proteomes" id="UP001295684">
    <property type="component" value="Unassembled WGS sequence"/>
</dbReference>
<sequence length="612" mass="71726">MESLTATKNLLLKFSNNINILQFYGNYQQCEMLMNSISKTTCNLWSDYSNEYKSSFFIWDGRRKVQISNFDQSCLELLQKSPDCLKQLDLAIQMQFAEDVTILKDLLDLNPKISLISTKFQNVYEKELLLKTLIDHKLNFRVVTNCKSYEENLESFHEDSSGYINVLLEINLGTYQNLSSTDPGMKPSSSTEKINTYTINRQCWDDEYQHVADQMVKGTKTSTSDYILESLIERGALSLTVKEKSELKISNITQEMYDNEFYSSISSFREFDDASNLILESKYPFNWRLWKSFVFFLKGIAVDADKTDMSSPGCMNIRPRKLVSYYPNKFHCQSLAELKNVHILTIFEEEEYLLYAKKLHIGIHNSSKLLYYDDTCSVFVDRAEEKKQTGLMKTFKITKARLVKNPQHHPFRREMISHLKEKGFEEDMLKNCIIIRNNMYSYIETSDFKHFNPSFCETVKIMKKFTPDIDEEEEKEFSAFVSKTTSDKTWKGLISKNVLIDLEFFSLKAKIYDYEYRNDSLQQLLCRPNLRVLTLRGFKDGENLMLNDYFKELILEVIKNSTLDQLKSDTYNSYYNGIKCEEESPNKALIYGICEECESYKMLSSSYVHYIY</sequence>
<reference evidence="1" key="1">
    <citation type="submission" date="2023-07" db="EMBL/GenBank/DDBJ databases">
        <authorList>
            <consortium name="AG Swart"/>
            <person name="Singh M."/>
            <person name="Singh A."/>
            <person name="Seah K."/>
            <person name="Emmerich C."/>
        </authorList>
    </citation>
    <scope>NUCLEOTIDE SEQUENCE</scope>
    <source>
        <strain evidence="1">DP1</strain>
    </source>
</reference>
<dbReference type="AlphaFoldDB" id="A0AAD1Y8U7"/>